<name>A0A1D2QT90_9GAMM</name>
<dbReference type="EMBL" id="MDLC01000004">
    <property type="protein sequence ID" value="ODS24779.1"/>
    <property type="molecule type" value="Genomic_DNA"/>
</dbReference>
<proteinExistence type="predicted"/>
<protein>
    <submittedName>
        <fullName evidence="2">Uncharacterized protein</fullName>
    </submittedName>
</protein>
<evidence type="ECO:0000313" key="3">
    <source>
        <dbReference type="Proteomes" id="UP000242502"/>
    </source>
</evidence>
<organism evidence="2 3">
    <name type="scientific">Candidatus Endobugula sertula</name>
    <name type="common">Bugula neritina bacterial symbiont</name>
    <dbReference type="NCBI Taxonomy" id="62101"/>
    <lineage>
        <taxon>Bacteria</taxon>
        <taxon>Pseudomonadati</taxon>
        <taxon>Pseudomonadota</taxon>
        <taxon>Gammaproteobacteria</taxon>
        <taxon>Cellvibrionales</taxon>
        <taxon>Cellvibrionaceae</taxon>
        <taxon>Candidatus Endobugula</taxon>
    </lineage>
</organism>
<dbReference type="AlphaFoldDB" id="A0A1D2QT90"/>
<gene>
    <name evidence="2" type="ORF">AB835_01610</name>
</gene>
<evidence type="ECO:0000313" key="2">
    <source>
        <dbReference type="EMBL" id="ODS24779.1"/>
    </source>
</evidence>
<sequence>MTDNTPTTANTPTQAEPTESQNDRHRKPDYYVQLAQEGRHGREKITDVGVLWSGKDGYLTGDTIAGRVIVQPREKREELQRIRAERQQGIQHNQQLKH</sequence>
<feature type="region of interest" description="Disordered" evidence="1">
    <location>
        <begin position="1"/>
        <end position="28"/>
    </location>
</feature>
<accession>A0A1D2QT90</accession>
<dbReference type="Proteomes" id="UP000242502">
    <property type="component" value="Unassembled WGS sequence"/>
</dbReference>
<reference evidence="2 3" key="1">
    <citation type="journal article" date="2016" name="Appl. Environ. Microbiol.">
        <title>Lack of Overt Genome Reduction in the Bryostatin-Producing Bryozoan Symbiont "Candidatus Endobugula sertula".</title>
        <authorList>
            <person name="Miller I.J."/>
            <person name="Vanee N."/>
            <person name="Fong S.S."/>
            <person name="Lim-Fong G.E."/>
            <person name="Kwan J.C."/>
        </authorList>
    </citation>
    <scope>NUCLEOTIDE SEQUENCE [LARGE SCALE GENOMIC DNA]</scope>
    <source>
        <strain evidence="2">AB1-4</strain>
    </source>
</reference>
<feature type="compositionally biased region" description="Low complexity" evidence="1">
    <location>
        <begin position="1"/>
        <end position="19"/>
    </location>
</feature>
<dbReference type="STRING" id="62101.AB835_01610"/>
<comment type="caution">
    <text evidence="2">The sequence shown here is derived from an EMBL/GenBank/DDBJ whole genome shotgun (WGS) entry which is preliminary data.</text>
</comment>
<evidence type="ECO:0000256" key="1">
    <source>
        <dbReference type="SAM" id="MobiDB-lite"/>
    </source>
</evidence>